<evidence type="ECO:0000313" key="5">
    <source>
        <dbReference type="Proteomes" id="UP000661858"/>
    </source>
</evidence>
<name>A0A937ET99_9ACTN</name>
<dbReference type="GO" id="GO:0016651">
    <property type="term" value="F:oxidoreductase activity, acting on NAD(P)H"/>
    <property type="evidence" value="ECO:0007669"/>
    <property type="project" value="TreeGrafter"/>
</dbReference>
<dbReference type="InterPro" id="IPR036291">
    <property type="entry name" value="NAD(P)-bd_dom_sf"/>
</dbReference>
<dbReference type="SUPFAM" id="SSF50129">
    <property type="entry name" value="GroES-like"/>
    <property type="match status" value="1"/>
</dbReference>
<dbReference type="Proteomes" id="UP000661858">
    <property type="component" value="Unassembled WGS sequence"/>
</dbReference>
<evidence type="ECO:0000256" key="1">
    <source>
        <dbReference type="ARBA" id="ARBA00022857"/>
    </source>
</evidence>
<dbReference type="AlphaFoldDB" id="A0A937ET99"/>
<dbReference type="InterPro" id="IPR013149">
    <property type="entry name" value="ADH-like_C"/>
</dbReference>
<dbReference type="SMART" id="SM00829">
    <property type="entry name" value="PKS_ER"/>
    <property type="match status" value="1"/>
</dbReference>
<dbReference type="RefSeq" id="WP_201844161.1">
    <property type="nucleotide sequence ID" value="NZ_JAERRK010000038.1"/>
</dbReference>
<gene>
    <name evidence="4" type="ORF">JK359_37760</name>
</gene>
<dbReference type="SUPFAM" id="SSF51735">
    <property type="entry name" value="NAD(P)-binding Rossmann-fold domains"/>
    <property type="match status" value="1"/>
</dbReference>
<dbReference type="EMBL" id="JAERRK010000038">
    <property type="protein sequence ID" value="MBL1087619.1"/>
    <property type="molecule type" value="Genomic_DNA"/>
</dbReference>
<dbReference type="InterPro" id="IPR011032">
    <property type="entry name" value="GroES-like_sf"/>
</dbReference>
<feature type="domain" description="Enoyl reductase (ER)" evidence="3">
    <location>
        <begin position="9"/>
        <end position="300"/>
    </location>
</feature>
<evidence type="ECO:0000256" key="2">
    <source>
        <dbReference type="ARBA" id="ARBA00023002"/>
    </source>
</evidence>
<accession>A0A937ET99</accession>
<dbReference type="Gene3D" id="3.90.180.10">
    <property type="entry name" value="Medium-chain alcohol dehydrogenases, catalytic domain"/>
    <property type="match status" value="1"/>
</dbReference>
<evidence type="ECO:0000313" key="4">
    <source>
        <dbReference type="EMBL" id="MBL1087619.1"/>
    </source>
</evidence>
<dbReference type="Pfam" id="PF08240">
    <property type="entry name" value="ADH_N"/>
    <property type="match status" value="1"/>
</dbReference>
<comment type="caution">
    <text evidence="4">The sequence shown here is derived from an EMBL/GenBank/DDBJ whole genome shotgun (WGS) entry which is preliminary data.</text>
</comment>
<dbReference type="PANTHER" id="PTHR48106">
    <property type="entry name" value="QUINONE OXIDOREDUCTASE PIG3-RELATED"/>
    <property type="match status" value="1"/>
</dbReference>
<dbReference type="InterPro" id="IPR020843">
    <property type="entry name" value="ER"/>
</dbReference>
<dbReference type="CDD" id="cd08270">
    <property type="entry name" value="MDR4"/>
    <property type="match status" value="1"/>
</dbReference>
<sequence>MRALVIDHTARGGLRLAEVPDPVPGPDEVLVRVAATSLNHGELPRTGSAAAEEGTVPGWDAAGLVERPAASGAGPGTGARVVTWGWSGGWAELRAVHVGELAVLPDEVDSVRAAALPVAGLTALRALRRAGVTPGHRVAVTGASGGVGHFAVQLARLQGAEVVALVGDRARGAGLAGLGAGQVVTDPAEIRNPVDVVLDQVGGPLLARLLERTSDDGTVVSVGAASGLETPLAPYRLVEKRLTLVGIQAGGRTAADLAHLARLVAEERLRVSTGRVADWRSAGEVAEDIVARRVRGKAVLTLS</sequence>
<dbReference type="GO" id="GO:0070402">
    <property type="term" value="F:NADPH binding"/>
    <property type="evidence" value="ECO:0007669"/>
    <property type="project" value="TreeGrafter"/>
</dbReference>
<evidence type="ECO:0000259" key="3">
    <source>
        <dbReference type="SMART" id="SM00829"/>
    </source>
</evidence>
<dbReference type="Gene3D" id="3.40.50.720">
    <property type="entry name" value="NAD(P)-binding Rossmann-like Domain"/>
    <property type="match status" value="1"/>
</dbReference>
<dbReference type="InterPro" id="IPR013154">
    <property type="entry name" value="ADH-like_N"/>
</dbReference>
<dbReference type="Pfam" id="PF00107">
    <property type="entry name" value="ADH_zinc_N"/>
    <property type="match status" value="1"/>
</dbReference>
<proteinExistence type="predicted"/>
<keyword evidence="1" id="KW-0521">NADP</keyword>
<keyword evidence="5" id="KW-1185">Reference proteome</keyword>
<protein>
    <submittedName>
        <fullName evidence="4">Zinc-binding dehydrogenase</fullName>
    </submittedName>
</protein>
<organism evidence="4 5">
    <name type="scientific">Streptomyces actinomycinicus</name>
    <dbReference type="NCBI Taxonomy" id="1695166"/>
    <lineage>
        <taxon>Bacteria</taxon>
        <taxon>Bacillati</taxon>
        <taxon>Actinomycetota</taxon>
        <taxon>Actinomycetes</taxon>
        <taxon>Kitasatosporales</taxon>
        <taxon>Streptomycetaceae</taxon>
        <taxon>Streptomyces</taxon>
    </lineage>
</organism>
<keyword evidence="2" id="KW-0560">Oxidoreductase</keyword>
<dbReference type="PANTHER" id="PTHR48106:SF18">
    <property type="entry name" value="QUINONE OXIDOREDUCTASE PIG3"/>
    <property type="match status" value="1"/>
</dbReference>
<reference evidence="4" key="1">
    <citation type="submission" date="2021-01" db="EMBL/GenBank/DDBJ databases">
        <title>WGS of actinomycetes isolated from Thailand.</title>
        <authorList>
            <person name="Thawai C."/>
        </authorList>
    </citation>
    <scope>NUCLEOTIDE SEQUENCE</scope>
    <source>
        <strain evidence="4">RCU-197</strain>
    </source>
</reference>